<accession>A0ACB9A315</accession>
<reference evidence="2" key="1">
    <citation type="journal article" date="2022" name="Mol. Ecol. Resour.">
        <title>The genomes of chicory, endive, great burdock and yacon provide insights into Asteraceae palaeo-polyploidization history and plant inulin production.</title>
        <authorList>
            <person name="Fan W."/>
            <person name="Wang S."/>
            <person name="Wang H."/>
            <person name="Wang A."/>
            <person name="Jiang F."/>
            <person name="Liu H."/>
            <person name="Zhao H."/>
            <person name="Xu D."/>
            <person name="Zhang Y."/>
        </authorList>
    </citation>
    <scope>NUCLEOTIDE SEQUENCE [LARGE SCALE GENOMIC DNA]</scope>
    <source>
        <strain evidence="2">cv. Yunnan</strain>
    </source>
</reference>
<protein>
    <submittedName>
        <fullName evidence="1">Uncharacterized protein</fullName>
    </submittedName>
</protein>
<reference evidence="1 2" key="2">
    <citation type="journal article" date="2022" name="Mol. Ecol. Resour.">
        <title>The genomes of chicory, endive, great burdock and yacon provide insights into Asteraceae paleo-polyploidization history and plant inulin production.</title>
        <authorList>
            <person name="Fan W."/>
            <person name="Wang S."/>
            <person name="Wang H."/>
            <person name="Wang A."/>
            <person name="Jiang F."/>
            <person name="Liu H."/>
            <person name="Zhao H."/>
            <person name="Xu D."/>
            <person name="Zhang Y."/>
        </authorList>
    </citation>
    <scope>NUCLEOTIDE SEQUENCE [LARGE SCALE GENOMIC DNA]</scope>
    <source>
        <strain evidence="2">cv. Yunnan</strain>
        <tissue evidence="1">Leaves</tissue>
    </source>
</reference>
<sequence>MAVHSLSSLPPLPIHPKLSLPIHPKLSNSANIDSFSSIRALRKTVTVRCVRNHTVTATMSVDAYAVGEDLPADYADWLPKADLRDRRRAGVLLHPTSFSGPYGIGDLGDQAFQFIDWLHEAGCSVWQVCILLNDLYFCNAYSDLIAVDFMTNDISFYWFEKKLLSVFNFRTLESEMQ</sequence>
<dbReference type="EMBL" id="CM042042">
    <property type="protein sequence ID" value="KAI3704315.1"/>
    <property type="molecule type" value="Genomic_DNA"/>
</dbReference>
<evidence type="ECO:0000313" key="2">
    <source>
        <dbReference type="Proteomes" id="UP001056120"/>
    </source>
</evidence>
<gene>
    <name evidence="1" type="ORF">L1987_74532</name>
</gene>
<proteinExistence type="predicted"/>
<comment type="caution">
    <text evidence="1">The sequence shown here is derived from an EMBL/GenBank/DDBJ whole genome shotgun (WGS) entry which is preliminary data.</text>
</comment>
<keyword evidence="2" id="KW-1185">Reference proteome</keyword>
<name>A0ACB9A315_9ASTR</name>
<dbReference type="Proteomes" id="UP001056120">
    <property type="component" value="Linkage Group LG25"/>
</dbReference>
<organism evidence="1 2">
    <name type="scientific">Smallanthus sonchifolius</name>
    <dbReference type="NCBI Taxonomy" id="185202"/>
    <lineage>
        <taxon>Eukaryota</taxon>
        <taxon>Viridiplantae</taxon>
        <taxon>Streptophyta</taxon>
        <taxon>Embryophyta</taxon>
        <taxon>Tracheophyta</taxon>
        <taxon>Spermatophyta</taxon>
        <taxon>Magnoliopsida</taxon>
        <taxon>eudicotyledons</taxon>
        <taxon>Gunneridae</taxon>
        <taxon>Pentapetalae</taxon>
        <taxon>asterids</taxon>
        <taxon>campanulids</taxon>
        <taxon>Asterales</taxon>
        <taxon>Asteraceae</taxon>
        <taxon>Asteroideae</taxon>
        <taxon>Heliantheae alliance</taxon>
        <taxon>Millerieae</taxon>
        <taxon>Smallanthus</taxon>
    </lineage>
</organism>
<evidence type="ECO:0000313" key="1">
    <source>
        <dbReference type="EMBL" id="KAI3704315.1"/>
    </source>
</evidence>